<dbReference type="InterPro" id="IPR007110">
    <property type="entry name" value="Ig-like_dom"/>
</dbReference>
<dbReference type="FunFam" id="2.60.40.10:FF:000049">
    <property type="entry name" value="Leukocyte immunoglobulin-like receptor subfamily B member 1"/>
    <property type="match status" value="2"/>
</dbReference>
<dbReference type="InterPro" id="IPR003598">
    <property type="entry name" value="Ig_sub2"/>
</dbReference>
<evidence type="ECO:0000313" key="6">
    <source>
        <dbReference type="Ensembl" id="ENSCLAP00000001424.1"/>
    </source>
</evidence>
<sequence>MPPGLALLLGLVSALEQRIWARSGSQSQPCIWAVPGAVIPRDGSVSIFCRVPPGVTALRLYQLKPREMWYDREPEGVRDAEEFSLPKVMLIDAGIYTCEYLKRGNWSRCSESLELVVTGVIKDKPSLAAHPAAQVASGENVTLQCQSLYSYDTYVLCRGGGASFPQDCSRQHHSSFLIPPVSLDQAGTYTCYGSHNHSPQQWSLPSDPLQLSVTTPDYTTENIVRLSLGILILFVLGAVLLDAWKGRSGL</sequence>
<dbReference type="Ensembl" id="ENSCLAT00000001465.1">
    <property type="protein sequence ID" value="ENSCLAP00000001423.1"/>
    <property type="gene ID" value="ENSCLAG00000001076.1"/>
</dbReference>
<dbReference type="InterPro" id="IPR036179">
    <property type="entry name" value="Ig-like_dom_sf"/>
</dbReference>
<dbReference type="Proteomes" id="UP000694398">
    <property type="component" value="Unassembled WGS sequence"/>
</dbReference>
<dbReference type="SMART" id="SM00408">
    <property type="entry name" value="IGc2"/>
    <property type="match status" value="1"/>
</dbReference>
<evidence type="ECO:0000256" key="3">
    <source>
        <dbReference type="ARBA" id="ARBA00023319"/>
    </source>
</evidence>
<name>A0A8C2UKK3_CHILA</name>
<protein>
    <submittedName>
        <fullName evidence="6">Leukocyte immunoglobulin-like receptor subfamily A member 2</fullName>
    </submittedName>
</protein>
<evidence type="ECO:0000256" key="4">
    <source>
        <dbReference type="SAM" id="SignalP"/>
    </source>
</evidence>
<dbReference type="Pfam" id="PF00047">
    <property type="entry name" value="ig"/>
    <property type="match status" value="1"/>
</dbReference>
<feature type="signal peptide" evidence="4">
    <location>
        <begin position="1"/>
        <end position="21"/>
    </location>
</feature>
<dbReference type="InterPro" id="IPR050412">
    <property type="entry name" value="Ig-like_Receptors_ImmuneReg"/>
</dbReference>
<reference evidence="6" key="1">
    <citation type="submission" date="2025-05" db="UniProtKB">
        <authorList>
            <consortium name="Ensembl"/>
        </authorList>
    </citation>
    <scope>IDENTIFICATION</scope>
</reference>
<evidence type="ECO:0000256" key="1">
    <source>
        <dbReference type="ARBA" id="ARBA00022729"/>
    </source>
</evidence>
<evidence type="ECO:0000256" key="2">
    <source>
        <dbReference type="ARBA" id="ARBA00023157"/>
    </source>
</evidence>
<dbReference type="OMA" id="MWHDISS"/>
<dbReference type="SMART" id="SM00409">
    <property type="entry name" value="IG"/>
    <property type="match status" value="2"/>
</dbReference>
<dbReference type="GeneTree" id="ENSGT01100000263478"/>
<dbReference type="RefSeq" id="XP_013364748.1">
    <property type="nucleotide sequence ID" value="XM_013509294.1"/>
</dbReference>
<keyword evidence="2" id="KW-1015">Disulfide bond</keyword>
<dbReference type="GO" id="GO:0005886">
    <property type="term" value="C:plasma membrane"/>
    <property type="evidence" value="ECO:0007669"/>
    <property type="project" value="TreeGrafter"/>
</dbReference>
<dbReference type="InterPro" id="IPR013783">
    <property type="entry name" value="Ig-like_fold"/>
</dbReference>
<dbReference type="PANTHER" id="PTHR11738">
    <property type="entry name" value="MHC CLASS I NK CELL RECEPTOR"/>
    <property type="match status" value="1"/>
</dbReference>
<feature type="domain" description="Ig-like" evidence="5">
    <location>
        <begin position="125"/>
        <end position="214"/>
    </location>
</feature>
<evidence type="ECO:0000313" key="7">
    <source>
        <dbReference type="Proteomes" id="UP000694398"/>
    </source>
</evidence>
<keyword evidence="3" id="KW-0393">Immunoglobulin domain</keyword>
<dbReference type="OrthoDB" id="9633700at2759"/>
<dbReference type="GO" id="GO:0002764">
    <property type="term" value="P:immune response-regulating signaling pathway"/>
    <property type="evidence" value="ECO:0007669"/>
    <property type="project" value="TreeGrafter"/>
</dbReference>
<keyword evidence="7" id="KW-1185">Reference proteome</keyword>
<accession>A0A8C2UKK3</accession>
<proteinExistence type="predicted"/>
<keyword evidence="1 4" id="KW-0732">Signal</keyword>
<evidence type="ECO:0000259" key="5">
    <source>
        <dbReference type="PROSITE" id="PS50835"/>
    </source>
</evidence>
<dbReference type="GeneID" id="102008784"/>
<dbReference type="PROSITE" id="PS50835">
    <property type="entry name" value="IG_LIKE"/>
    <property type="match status" value="1"/>
</dbReference>
<dbReference type="Gene3D" id="2.60.40.10">
    <property type="entry name" value="Immunoglobulins"/>
    <property type="match status" value="2"/>
</dbReference>
<dbReference type="PANTHER" id="PTHR11738:SF193">
    <property type="entry name" value="IMMUNOGLOBULIN SUBTYPE DOMAIN-CONTAINING PROTEIN"/>
    <property type="match status" value="1"/>
</dbReference>
<dbReference type="InterPro" id="IPR003599">
    <property type="entry name" value="Ig_sub"/>
</dbReference>
<gene>
    <name evidence="6" type="primary">LOC102008784</name>
</gene>
<dbReference type="Ensembl" id="ENSCLAT00000001466.1">
    <property type="protein sequence ID" value="ENSCLAP00000001424.1"/>
    <property type="gene ID" value="ENSCLAG00000001076.1"/>
</dbReference>
<dbReference type="RefSeq" id="XP_013364747.1">
    <property type="nucleotide sequence ID" value="XM_013509293.1"/>
</dbReference>
<feature type="chain" id="PRO_5044679423" evidence="4">
    <location>
        <begin position="22"/>
        <end position="250"/>
    </location>
</feature>
<dbReference type="InterPro" id="IPR013151">
    <property type="entry name" value="Immunoglobulin_dom"/>
</dbReference>
<dbReference type="SUPFAM" id="SSF48726">
    <property type="entry name" value="Immunoglobulin"/>
    <property type="match status" value="2"/>
</dbReference>
<dbReference type="AlphaFoldDB" id="A0A8C2UKK3"/>
<organism evidence="6 7">
    <name type="scientific">Chinchilla lanigera</name>
    <name type="common">Long-tailed chinchilla</name>
    <name type="synonym">Chinchilla villidera</name>
    <dbReference type="NCBI Taxonomy" id="34839"/>
    <lineage>
        <taxon>Eukaryota</taxon>
        <taxon>Metazoa</taxon>
        <taxon>Chordata</taxon>
        <taxon>Craniata</taxon>
        <taxon>Vertebrata</taxon>
        <taxon>Euteleostomi</taxon>
        <taxon>Mammalia</taxon>
        <taxon>Eutheria</taxon>
        <taxon>Euarchontoglires</taxon>
        <taxon>Glires</taxon>
        <taxon>Rodentia</taxon>
        <taxon>Hystricomorpha</taxon>
        <taxon>Chinchillidae</taxon>
        <taxon>Chinchilla</taxon>
    </lineage>
</organism>
<dbReference type="GO" id="GO:0007166">
    <property type="term" value="P:cell surface receptor signaling pathway"/>
    <property type="evidence" value="ECO:0007669"/>
    <property type="project" value="UniProtKB-ARBA"/>
</dbReference>